<evidence type="ECO:0000313" key="3">
    <source>
        <dbReference type="EMBL" id="PQO25177.1"/>
    </source>
</evidence>
<dbReference type="PANTHER" id="PTHR30093:SF2">
    <property type="entry name" value="TYPE II SECRETION SYSTEM PROTEIN H"/>
    <property type="match status" value="1"/>
</dbReference>
<keyword evidence="1" id="KW-0472">Membrane</keyword>
<dbReference type="InterPro" id="IPR045584">
    <property type="entry name" value="Pilin-like"/>
</dbReference>
<dbReference type="SUPFAM" id="SSF54523">
    <property type="entry name" value="Pili subunits"/>
    <property type="match status" value="1"/>
</dbReference>
<comment type="caution">
    <text evidence="3">The sequence shown here is derived from an EMBL/GenBank/DDBJ whole genome shotgun (WGS) entry which is preliminary data.</text>
</comment>
<dbReference type="EMBL" id="PUIA01000085">
    <property type="protein sequence ID" value="PQO25177.1"/>
    <property type="molecule type" value="Genomic_DNA"/>
</dbReference>
<organism evidence="3 4">
    <name type="scientific">Blastopirellula marina</name>
    <dbReference type="NCBI Taxonomy" id="124"/>
    <lineage>
        <taxon>Bacteria</taxon>
        <taxon>Pseudomonadati</taxon>
        <taxon>Planctomycetota</taxon>
        <taxon>Planctomycetia</taxon>
        <taxon>Pirellulales</taxon>
        <taxon>Pirellulaceae</taxon>
        <taxon>Blastopirellula</taxon>
    </lineage>
</organism>
<evidence type="ECO:0000313" key="4">
    <source>
        <dbReference type="Proteomes" id="UP000240009"/>
    </source>
</evidence>
<dbReference type="Pfam" id="PF07596">
    <property type="entry name" value="SBP_bac_10"/>
    <property type="match status" value="1"/>
</dbReference>
<accession>A0A2S8EZ51</accession>
<gene>
    <name evidence="3" type="ORF">C5Y96_25055</name>
</gene>
<keyword evidence="1" id="KW-0812">Transmembrane</keyword>
<dbReference type="NCBIfam" id="TIGR02532">
    <property type="entry name" value="IV_pilin_GFxxxE"/>
    <property type="match status" value="1"/>
</dbReference>
<dbReference type="AlphaFoldDB" id="A0A2S8EZ51"/>
<dbReference type="InterPro" id="IPR011453">
    <property type="entry name" value="DUF1559"/>
</dbReference>
<dbReference type="NCBIfam" id="TIGR04294">
    <property type="entry name" value="pre_pil_HX9DG"/>
    <property type="match status" value="1"/>
</dbReference>
<dbReference type="Proteomes" id="UP000240009">
    <property type="component" value="Unassembled WGS sequence"/>
</dbReference>
<feature type="transmembrane region" description="Helical" evidence="1">
    <location>
        <begin position="12"/>
        <end position="34"/>
    </location>
</feature>
<protein>
    <submittedName>
        <fullName evidence="3">Prepilin-type cleavage/methylation domain-containing protein</fullName>
    </submittedName>
</protein>
<reference evidence="3 4" key="1">
    <citation type="submission" date="2018-02" db="EMBL/GenBank/DDBJ databases">
        <title>Comparative genomes isolates from brazilian mangrove.</title>
        <authorList>
            <person name="Araujo J.E."/>
            <person name="Taketani R.G."/>
            <person name="Silva M.C.P."/>
            <person name="Loureco M.V."/>
            <person name="Andreote F.D."/>
        </authorList>
    </citation>
    <scope>NUCLEOTIDE SEQUENCE [LARGE SCALE GENOMIC DNA]</scope>
    <source>
        <strain evidence="3 4">HEX-2 MGV</strain>
    </source>
</reference>
<evidence type="ECO:0000256" key="1">
    <source>
        <dbReference type="SAM" id="Phobius"/>
    </source>
</evidence>
<evidence type="ECO:0000259" key="2">
    <source>
        <dbReference type="Pfam" id="PF07596"/>
    </source>
</evidence>
<sequence>MKPYRGNPRAFTLVELLVVIAIIGVLIALLLPAVQQAREAARRMQCTNNLKQLALSVHNYADIHLAFPPKRAGTDQGADCTVKNGSFGSGWMRLLPFFEQNALYDQWSTASTFNSTSYPAWGPCPWDGTAGNYTPYSVQIASLKCPSDGDAASATGRGATNYMFSVGDSIDSGGTRGVNDVNESRGIFGNLKAKITFASITDGTSNTAMLSERLYGVTNKQLIGRGIASPGYNPLTAPNECYNAVDPNNRRQFISSATVQNWAGRYDHGSASHIGFNTILPPNAPACGNDGNDNATDAVLPPSSQHPGGVLVAFGDASVSFIPETIDTGNTGAAPVNSGISPYGVWGAIGSRDGGESVQIP</sequence>
<dbReference type="RefSeq" id="WP_105359136.1">
    <property type="nucleotide sequence ID" value="NZ_PUIA01000085.1"/>
</dbReference>
<dbReference type="Pfam" id="PF07963">
    <property type="entry name" value="N_methyl"/>
    <property type="match status" value="1"/>
</dbReference>
<feature type="domain" description="DUF1559" evidence="2">
    <location>
        <begin position="35"/>
        <end position="328"/>
    </location>
</feature>
<dbReference type="PANTHER" id="PTHR30093">
    <property type="entry name" value="GENERAL SECRETION PATHWAY PROTEIN G"/>
    <property type="match status" value="1"/>
</dbReference>
<dbReference type="InterPro" id="IPR012902">
    <property type="entry name" value="N_methyl_site"/>
</dbReference>
<keyword evidence="1" id="KW-1133">Transmembrane helix</keyword>
<dbReference type="InterPro" id="IPR027558">
    <property type="entry name" value="Pre_pil_HX9DG_C"/>
</dbReference>
<dbReference type="OrthoDB" id="241541at2"/>
<proteinExistence type="predicted"/>
<name>A0A2S8EZ51_9BACT</name>
<dbReference type="Gene3D" id="3.30.700.10">
    <property type="entry name" value="Glycoprotein, Type 4 Pilin"/>
    <property type="match status" value="1"/>
</dbReference>